<dbReference type="EMBL" id="QZWG01000004">
    <property type="protein sequence ID" value="RZC16504.1"/>
    <property type="molecule type" value="Genomic_DNA"/>
</dbReference>
<organism evidence="1 2">
    <name type="scientific">Glycine soja</name>
    <name type="common">Wild soybean</name>
    <dbReference type="NCBI Taxonomy" id="3848"/>
    <lineage>
        <taxon>Eukaryota</taxon>
        <taxon>Viridiplantae</taxon>
        <taxon>Streptophyta</taxon>
        <taxon>Embryophyta</taxon>
        <taxon>Tracheophyta</taxon>
        <taxon>Spermatophyta</taxon>
        <taxon>Magnoliopsida</taxon>
        <taxon>eudicotyledons</taxon>
        <taxon>Gunneridae</taxon>
        <taxon>Pentapetalae</taxon>
        <taxon>rosids</taxon>
        <taxon>fabids</taxon>
        <taxon>Fabales</taxon>
        <taxon>Fabaceae</taxon>
        <taxon>Papilionoideae</taxon>
        <taxon>50 kb inversion clade</taxon>
        <taxon>NPAAA clade</taxon>
        <taxon>indigoferoid/millettioid clade</taxon>
        <taxon>Phaseoleae</taxon>
        <taxon>Glycine</taxon>
        <taxon>Glycine subgen. Soja</taxon>
    </lineage>
</organism>
<dbReference type="InterPro" id="IPR040256">
    <property type="entry name" value="At4g02000-like"/>
</dbReference>
<reference evidence="1 2" key="1">
    <citation type="submission" date="2018-09" db="EMBL/GenBank/DDBJ databases">
        <title>A high-quality reference genome of wild soybean provides a powerful tool to mine soybean genomes.</title>
        <authorList>
            <person name="Xie M."/>
            <person name="Chung C.Y.L."/>
            <person name="Li M.-W."/>
            <person name="Wong F.-L."/>
            <person name="Chan T.-F."/>
            <person name="Lam H.-M."/>
        </authorList>
    </citation>
    <scope>NUCLEOTIDE SEQUENCE [LARGE SCALE GENOMIC DNA]</scope>
    <source>
        <strain evidence="2">cv. W05</strain>
        <tissue evidence="1">Hypocotyl of etiolated seedlings</tissue>
    </source>
</reference>
<dbReference type="PANTHER" id="PTHR31286:SF171">
    <property type="entry name" value="CCHC-TYPE DOMAIN-CONTAINING PROTEIN"/>
    <property type="match status" value="1"/>
</dbReference>
<evidence type="ECO:0008006" key="3">
    <source>
        <dbReference type="Google" id="ProtNLM"/>
    </source>
</evidence>
<dbReference type="PANTHER" id="PTHR31286">
    <property type="entry name" value="GLYCINE-RICH CELL WALL STRUCTURAL PROTEIN 1.8-LIKE"/>
    <property type="match status" value="1"/>
</dbReference>
<accession>A0A445L049</accession>
<comment type="caution">
    <text evidence="1">The sequence shown here is derived from an EMBL/GenBank/DDBJ whole genome shotgun (WGS) entry which is preliminary data.</text>
</comment>
<dbReference type="Proteomes" id="UP000289340">
    <property type="component" value="Chromosome 4"/>
</dbReference>
<keyword evidence="2" id="KW-1185">Reference proteome</keyword>
<dbReference type="AlphaFoldDB" id="A0A445L049"/>
<evidence type="ECO:0000313" key="2">
    <source>
        <dbReference type="Proteomes" id="UP000289340"/>
    </source>
</evidence>
<proteinExistence type="predicted"/>
<name>A0A445L049_GLYSO</name>
<protein>
    <recommendedName>
        <fullName evidence="3">Zinc knuckle CX2CX4HX4C domain-containing protein</fullName>
    </recommendedName>
</protein>
<evidence type="ECO:0000313" key="1">
    <source>
        <dbReference type="EMBL" id="RZC16504.1"/>
    </source>
</evidence>
<gene>
    <name evidence="1" type="ORF">D0Y65_009681</name>
</gene>
<sequence length="205" mass="22843">MLLTITLAIGVPIKMDRNMLNMNRGQFTRVCVQIDLNVPVVGKFSLNGSWYRVEYKGLHVLCATCGCYGHVARAFPTIPLSQLIADSQETQSKQGAGVTPNPNHNMEKVSPLAIEFDDVATHEEWMVVKHKPRKNETNQKTPIMGHVAKKIDKKRVILDSSAHGNQLKLETLDTHIASHKGVHVGLMHDSQLPQQLQGMNTHPFP</sequence>